<dbReference type="FunFam" id="3.40.50.300:FF:000014">
    <property type="entry name" value="DNA polymerase III subunit gamma/tau"/>
    <property type="match status" value="1"/>
</dbReference>
<evidence type="ECO:0000256" key="2">
    <source>
        <dbReference type="ARBA" id="ARBA00022723"/>
    </source>
</evidence>
<dbReference type="EMBL" id="VMGL01000007">
    <property type="protein sequence ID" value="TSC97279.1"/>
    <property type="molecule type" value="Genomic_DNA"/>
</dbReference>
<dbReference type="GO" id="GO:0003887">
    <property type="term" value="F:DNA-directed DNA polymerase activity"/>
    <property type="evidence" value="ECO:0007669"/>
    <property type="project" value="UniProtKB-KW"/>
</dbReference>
<evidence type="ECO:0000259" key="9">
    <source>
        <dbReference type="SMART" id="SM00382"/>
    </source>
</evidence>
<comment type="caution">
    <text evidence="10">The sequence shown here is derived from an EMBL/GenBank/DDBJ whole genome shotgun (WGS) entry which is preliminary data.</text>
</comment>
<dbReference type="GO" id="GO:0006261">
    <property type="term" value="P:DNA-templated DNA replication"/>
    <property type="evidence" value="ECO:0007669"/>
    <property type="project" value="TreeGrafter"/>
</dbReference>
<keyword evidence="2" id="KW-0479">Metal-binding</keyword>
<evidence type="ECO:0000256" key="3">
    <source>
        <dbReference type="ARBA" id="ARBA00022741"/>
    </source>
</evidence>
<dbReference type="Proteomes" id="UP000318711">
    <property type="component" value="Unassembled WGS sequence"/>
</dbReference>
<dbReference type="AlphaFoldDB" id="A0A554LXE2"/>
<dbReference type="Pfam" id="PF13177">
    <property type="entry name" value="DNA_pol3_delta2"/>
    <property type="match status" value="2"/>
</dbReference>
<feature type="domain" description="AAA+ ATPase" evidence="9">
    <location>
        <begin position="34"/>
        <end position="221"/>
    </location>
</feature>
<dbReference type="Pfam" id="PF22608">
    <property type="entry name" value="DNAX_ATPase_lid"/>
    <property type="match status" value="1"/>
</dbReference>
<keyword evidence="3 8" id="KW-0547">Nucleotide-binding</keyword>
<dbReference type="GO" id="GO:0005524">
    <property type="term" value="F:ATP binding"/>
    <property type="evidence" value="ECO:0007669"/>
    <property type="project" value="UniProtKB-KW"/>
</dbReference>
<evidence type="ECO:0000313" key="11">
    <source>
        <dbReference type="Proteomes" id="UP000318711"/>
    </source>
</evidence>
<evidence type="ECO:0000256" key="4">
    <source>
        <dbReference type="ARBA" id="ARBA00022833"/>
    </source>
</evidence>
<keyword evidence="8" id="KW-0808">Transferase</keyword>
<keyword evidence="8" id="KW-0235">DNA replication</keyword>
<dbReference type="Gene3D" id="3.40.50.300">
    <property type="entry name" value="P-loop containing nucleotide triphosphate hydrolases"/>
    <property type="match status" value="1"/>
</dbReference>
<dbReference type="SUPFAM" id="SSF52540">
    <property type="entry name" value="P-loop containing nucleoside triphosphate hydrolases"/>
    <property type="match status" value="1"/>
</dbReference>
<sequence length="386" mass="42789">MSLYLKYRPQKFGEVKGQEHIVQTLKNALKQGKIGHAYLLTGSRGLGKTTVARLIAKAVNCQQSTINKQQSTRLRQGFHLRPAERGFGGQVGGQANNRRVDGYKLEVEGCDSEPCVNCDSCQEIAEGRALDVLEIDAASNRGIEEIRELREKIKFAPSSFPYKVYIIDEVHMLTKEAFNALLKTLEEPPTHAIFILATTEAHKVPLTIQSRCQRLDFRRPSSDELSGHLQGVAEKEKINLSPGAARLLSDLANGSFRDGLSLLDQIAGGRQHIGDEINEEGVRRLLGLAEEKLVTEFVDCVLAKDIQAAWRLIGGFYQAGGDLLNFSQSIIGQLRRKMIESQDFQLAGIIDIFVKAANELKYSSISTLPLELAVVEATVRIKNYEV</sequence>
<dbReference type="GO" id="GO:0009360">
    <property type="term" value="C:DNA polymerase III complex"/>
    <property type="evidence" value="ECO:0007669"/>
    <property type="project" value="InterPro"/>
</dbReference>
<dbReference type="InterPro" id="IPR050238">
    <property type="entry name" value="DNA_Rep/Repair_Clamp_Loader"/>
</dbReference>
<evidence type="ECO:0000256" key="8">
    <source>
        <dbReference type="RuleBase" id="RU364063"/>
    </source>
</evidence>
<keyword evidence="4" id="KW-0862">Zinc</keyword>
<dbReference type="PANTHER" id="PTHR11669:SF0">
    <property type="entry name" value="PROTEIN STICHEL-LIKE 2"/>
    <property type="match status" value="1"/>
</dbReference>
<comment type="subunit">
    <text evidence="8">DNA polymerase III contains a core (composed of alpha, epsilon and theta chains) that associates with a tau subunit. This core dimerizes to form the POLIII' complex. PolIII' associates with the gamma complex (composed of gamma, delta, delta', psi and chi chains) and with the beta chain to form the complete DNA polymerase III complex.</text>
</comment>
<protein>
    <recommendedName>
        <fullName evidence="8">DNA polymerase III subunit gamma/tau</fullName>
        <ecNumber evidence="8">2.7.7.7</ecNumber>
    </recommendedName>
</protein>
<gene>
    <name evidence="8" type="primary">dnaX</name>
    <name evidence="10" type="ORF">CEN88_95</name>
</gene>
<evidence type="ECO:0000256" key="5">
    <source>
        <dbReference type="ARBA" id="ARBA00022840"/>
    </source>
</evidence>
<accession>A0A554LXE2</accession>
<evidence type="ECO:0000256" key="7">
    <source>
        <dbReference type="ARBA" id="ARBA00049244"/>
    </source>
</evidence>
<dbReference type="InterPro" id="IPR012763">
    <property type="entry name" value="DNA_pol_III_sug/sutau_N"/>
</dbReference>
<dbReference type="InterPro" id="IPR045085">
    <property type="entry name" value="HLD_clamp_pol_III_gamma_tau"/>
</dbReference>
<evidence type="ECO:0000256" key="6">
    <source>
        <dbReference type="ARBA" id="ARBA00022932"/>
    </source>
</evidence>
<comment type="function">
    <text evidence="8">DNA polymerase III is a complex, multichain enzyme responsible for most of the replicative synthesis in bacteria. This DNA polymerase also exhibits 3' to 5' exonuclease activity.</text>
</comment>
<reference evidence="10 11" key="1">
    <citation type="submission" date="2017-07" db="EMBL/GenBank/DDBJ databases">
        <title>Mechanisms for carbon and nitrogen cycling indicate functional differentiation within the Candidate Phyla Radiation.</title>
        <authorList>
            <person name="Danczak R.E."/>
            <person name="Johnston M.D."/>
            <person name="Kenah C."/>
            <person name="Slattery M."/>
            <person name="Wrighton K.C."/>
            <person name="Wilkins M.J."/>
        </authorList>
    </citation>
    <scope>NUCLEOTIDE SEQUENCE [LARGE SCALE GENOMIC DNA]</scope>
    <source>
        <strain evidence="10">Licking1014_2</strain>
    </source>
</reference>
<comment type="catalytic activity">
    <reaction evidence="7 8">
        <text>DNA(n) + a 2'-deoxyribonucleoside 5'-triphosphate = DNA(n+1) + diphosphate</text>
        <dbReference type="Rhea" id="RHEA:22508"/>
        <dbReference type="Rhea" id="RHEA-COMP:17339"/>
        <dbReference type="Rhea" id="RHEA-COMP:17340"/>
        <dbReference type="ChEBI" id="CHEBI:33019"/>
        <dbReference type="ChEBI" id="CHEBI:61560"/>
        <dbReference type="ChEBI" id="CHEBI:173112"/>
        <dbReference type="EC" id="2.7.7.7"/>
    </reaction>
</comment>
<organism evidence="10 11">
    <name type="scientific">Candidatus Berkelbacteria bacterium Licking1014_2</name>
    <dbReference type="NCBI Taxonomy" id="2017146"/>
    <lineage>
        <taxon>Bacteria</taxon>
        <taxon>Candidatus Berkelbacteria</taxon>
    </lineage>
</organism>
<dbReference type="CDD" id="cd00009">
    <property type="entry name" value="AAA"/>
    <property type="match status" value="1"/>
</dbReference>
<keyword evidence="5 8" id="KW-0067">ATP-binding</keyword>
<proteinExistence type="inferred from homology"/>
<dbReference type="EC" id="2.7.7.7" evidence="8"/>
<evidence type="ECO:0000256" key="1">
    <source>
        <dbReference type="ARBA" id="ARBA00006360"/>
    </source>
</evidence>
<keyword evidence="8" id="KW-0548">Nucleotidyltransferase</keyword>
<dbReference type="GO" id="GO:0046872">
    <property type="term" value="F:metal ion binding"/>
    <property type="evidence" value="ECO:0007669"/>
    <property type="project" value="UniProtKB-KW"/>
</dbReference>
<dbReference type="SMART" id="SM00382">
    <property type="entry name" value="AAA"/>
    <property type="match status" value="1"/>
</dbReference>
<dbReference type="InterPro" id="IPR027417">
    <property type="entry name" value="P-loop_NTPase"/>
</dbReference>
<evidence type="ECO:0000313" key="10">
    <source>
        <dbReference type="EMBL" id="TSC97279.1"/>
    </source>
</evidence>
<name>A0A554LXE2_9BACT</name>
<dbReference type="Gene3D" id="1.10.8.60">
    <property type="match status" value="1"/>
</dbReference>
<dbReference type="PANTHER" id="PTHR11669">
    <property type="entry name" value="REPLICATION FACTOR C / DNA POLYMERASE III GAMMA-TAU SUBUNIT"/>
    <property type="match status" value="1"/>
</dbReference>
<dbReference type="InterPro" id="IPR003593">
    <property type="entry name" value="AAA+_ATPase"/>
</dbReference>
<keyword evidence="6 8" id="KW-0239">DNA-directed DNA polymerase</keyword>
<dbReference type="NCBIfam" id="TIGR02397">
    <property type="entry name" value="dnaX_nterm"/>
    <property type="match status" value="1"/>
</dbReference>
<comment type="similarity">
    <text evidence="1 8">Belongs to the DnaX/STICHEL family.</text>
</comment>